<dbReference type="InterPro" id="IPR034660">
    <property type="entry name" value="DinB/YfiT-like"/>
</dbReference>
<sequence length="168" mass="18187">MTGLPTSSLQPTSLQHFLAEQYTAELQAFRSMLDSVPAEAFAAAGLGHSPAWHALHIAEWVRLTVLQDRTPNYHHLGWEDKPWVGPMGTEAAPLNEQADKTAILAQLDSVGAEAAAYLAAASDAEMQGMTFSPSAPTGERPRLAALGLHVRHIAYHRGQVALSRKEQE</sequence>
<evidence type="ECO:0000313" key="3">
    <source>
        <dbReference type="Proteomes" id="UP001589733"/>
    </source>
</evidence>
<proteinExistence type="predicted"/>
<dbReference type="InterPro" id="IPR024775">
    <property type="entry name" value="DinB-like"/>
</dbReference>
<protein>
    <submittedName>
        <fullName evidence="2">DinB family protein</fullName>
    </submittedName>
</protein>
<dbReference type="RefSeq" id="WP_380005036.1">
    <property type="nucleotide sequence ID" value="NZ_JBHLYR010000008.1"/>
</dbReference>
<gene>
    <name evidence="2" type="ORF">ACFFLM_02080</name>
</gene>
<feature type="domain" description="DinB-like" evidence="1">
    <location>
        <begin position="21"/>
        <end position="160"/>
    </location>
</feature>
<dbReference type="Pfam" id="PF12867">
    <property type="entry name" value="DinB_2"/>
    <property type="match status" value="1"/>
</dbReference>
<reference evidence="2 3" key="1">
    <citation type="submission" date="2024-09" db="EMBL/GenBank/DDBJ databases">
        <authorList>
            <person name="Sun Q."/>
            <person name="Mori K."/>
        </authorList>
    </citation>
    <scope>NUCLEOTIDE SEQUENCE [LARGE SCALE GENOMIC DNA]</scope>
    <source>
        <strain evidence="2 3">JCM 13503</strain>
    </source>
</reference>
<accession>A0ABV6ATE9</accession>
<name>A0ABV6ATE9_9DEIO</name>
<evidence type="ECO:0000259" key="1">
    <source>
        <dbReference type="Pfam" id="PF12867"/>
    </source>
</evidence>
<dbReference type="Proteomes" id="UP001589733">
    <property type="component" value="Unassembled WGS sequence"/>
</dbReference>
<organism evidence="2 3">
    <name type="scientific">Deinococcus oregonensis</name>
    <dbReference type="NCBI Taxonomy" id="1805970"/>
    <lineage>
        <taxon>Bacteria</taxon>
        <taxon>Thermotogati</taxon>
        <taxon>Deinococcota</taxon>
        <taxon>Deinococci</taxon>
        <taxon>Deinococcales</taxon>
        <taxon>Deinococcaceae</taxon>
        <taxon>Deinococcus</taxon>
    </lineage>
</organism>
<evidence type="ECO:0000313" key="2">
    <source>
        <dbReference type="EMBL" id="MFB9990778.1"/>
    </source>
</evidence>
<comment type="caution">
    <text evidence="2">The sequence shown here is derived from an EMBL/GenBank/DDBJ whole genome shotgun (WGS) entry which is preliminary data.</text>
</comment>
<dbReference type="Gene3D" id="1.20.120.450">
    <property type="entry name" value="dinb family like domain"/>
    <property type="match status" value="1"/>
</dbReference>
<keyword evidence="3" id="KW-1185">Reference proteome</keyword>
<dbReference type="SUPFAM" id="SSF109854">
    <property type="entry name" value="DinB/YfiT-like putative metalloenzymes"/>
    <property type="match status" value="1"/>
</dbReference>
<dbReference type="EMBL" id="JBHLYR010000008">
    <property type="protein sequence ID" value="MFB9990778.1"/>
    <property type="molecule type" value="Genomic_DNA"/>
</dbReference>